<keyword evidence="3" id="KW-1185">Reference proteome</keyword>
<dbReference type="HOGENOM" id="CLU_021098_1_0_1"/>
<dbReference type="PhylomeDB" id="E9HPP0"/>
<dbReference type="PROSITE" id="PS50181">
    <property type="entry name" value="FBOX"/>
    <property type="match status" value="1"/>
</dbReference>
<dbReference type="GO" id="GO:0003677">
    <property type="term" value="F:DNA binding"/>
    <property type="evidence" value="ECO:0007669"/>
    <property type="project" value="InterPro"/>
</dbReference>
<dbReference type="PANTHER" id="PTHR31350:SF21">
    <property type="entry name" value="F-BOX ONLY PROTEIN 21"/>
    <property type="match status" value="1"/>
</dbReference>
<feature type="domain" description="F-box" evidence="1">
    <location>
        <begin position="1"/>
        <end position="49"/>
    </location>
</feature>
<dbReference type="InterPro" id="IPR036047">
    <property type="entry name" value="F-box-like_dom_sf"/>
</dbReference>
<dbReference type="Pfam" id="PF13369">
    <property type="entry name" value="Transglut_core2"/>
    <property type="match status" value="1"/>
</dbReference>
<dbReference type="EMBL" id="GL732708">
    <property type="protein sequence ID" value="EFX66307.1"/>
    <property type="molecule type" value="Genomic_DNA"/>
</dbReference>
<gene>
    <name evidence="2" type="ORF">DAPPUDRAFT_302756</name>
</gene>
<name>E9HPP0_DAPPU</name>
<organism evidence="2 3">
    <name type="scientific">Daphnia pulex</name>
    <name type="common">Water flea</name>
    <dbReference type="NCBI Taxonomy" id="6669"/>
    <lineage>
        <taxon>Eukaryota</taxon>
        <taxon>Metazoa</taxon>
        <taxon>Ecdysozoa</taxon>
        <taxon>Arthropoda</taxon>
        <taxon>Crustacea</taxon>
        <taxon>Branchiopoda</taxon>
        <taxon>Diplostraca</taxon>
        <taxon>Cladocera</taxon>
        <taxon>Anomopoda</taxon>
        <taxon>Daphniidae</taxon>
        <taxon>Daphnia</taxon>
    </lineage>
</organism>
<sequence>MAALVSCPDEVLCRIFQSITSISDLQNIMLSCRRFLHVIRNSNKLWRLKLTVVKNVRETLKKLSPLCYPMEDPPLAVMDKLIVGDSPMPEFVEEELLNQIFRQKTNENLTISFYAQKILRYLRTKNLEKNWVSYNSQPVHKKSLLEGIVMISQWFQIEQECLVSLEEVECVIENIANRVRHLVNAKSNDSNVKTDVNDPEVARKIFAVMKNVLYKEMQFSCVEIGEVTFSFQNMCVEKVLQFRCGISLVFLVVYQEIAKRMGILCIPVLSLDRLLLKHIGSPSNVINCTFIDTSTGYHFPGFTAFFSSSNEVEDEYVLTGMAKHFLEYLDSGSFDKDGIHVDRRRAHIFRLFCAIDDQQVSWVTMYTEICAILRIQLEEANQMLESKGLQDLAVMKICKQIFSEQRASVSEIFVFHRLPLMKYAVGLVMKFKGKEDFPQLGVINLSGMTREDINSGNIVPYYCVLFDGGQDCCWVPEDDLELLPGGAVIKHSQIGLHFERFDGRRYVLNATTNALNPGNEEFVLTLLGFCDFARLVHNLCLKNSAT</sequence>
<dbReference type="InterPro" id="IPR001810">
    <property type="entry name" value="F-box_dom"/>
</dbReference>
<reference evidence="2 3" key="1">
    <citation type="journal article" date="2011" name="Science">
        <title>The ecoresponsive genome of Daphnia pulex.</title>
        <authorList>
            <person name="Colbourne J.K."/>
            <person name="Pfrender M.E."/>
            <person name="Gilbert D."/>
            <person name="Thomas W.K."/>
            <person name="Tucker A."/>
            <person name="Oakley T.H."/>
            <person name="Tokishita S."/>
            <person name="Aerts A."/>
            <person name="Arnold G.J."/>
            <person name="Basu M.K."/>
            <person name="Bauer D.J."/>
            <person name="Caceres C.E."/>
            <person name="Carmel L."/>
            <person name="Casola C."/>
            <person name="Choi J.H."/>
            <person name="Detter J.C."/>
            <person name="Dong Q."/>
            <person name="Dusheyko S."/>
            <person name="Eads B.D."/>
            <person name="Frohlich T."/>
            <person name="Geiler-Samerotte K.A."/>
            <person name="Gerlach D."/>
            <person name="Hatcher P."/>
            <person name="Jogdeo S."/>
            <person name="Krijgsveld J."/>
            <person name="Kriventseva E.V."/>
            <person name="Kultz D."/>
            <person name="Laforsch C."/>
            <person name="Lindquist E."/>
            <person name="Lopez J."/>
            <person name="Manak J.R."/>
            <person name="Muller J."/>
            <person name="Pangilinan J."/>
            <person name="Patwardhan R.P."/>
            <person name="Pitluck S."/>
            <person name="Pritham E.J."/>
            <person name="Rechtsteiner A."/>
            <person name="Rho M."/>
            <person name="Rogozin I.B."/>
            <person name="Sakarya O."/>
            <person name="Salamov A."/>
            <person name="Schaack S."/>
            <person name="Shapiro H."/>
            <person name="Shiga Y."/>
            <person name="Skalitzky C."/>
            <person name="Smith Z."/>
            <person name="Souvorov A."/>
            <person name="Sung W."/>
            <person name="Tang Z."/>
            <person name="Tsuchiya D."/>
            <person name="Tu H."/>
            <person name="Vos H."/>
            <person name="Wang M."/>
            <person name="Wolf Y.I."/>
            <person name="Yamagata H."/>
            <person name="Yamada T."/>
            <person name="Ye Y."/>
            <person name="Shaw J.R."/>
            <person name="Andrews J."/>
            <person name="Crease T.J."/>
            <person name="Tang H."/>
            <person name="Lucas S.M."/>
            <person name="Robertson H.M."/>
            <person name="Bork P."/>
            <person name="Koonin E.V."/>
            <person name="Zdobnov E.M."/>
            <person name="Grigoriev I.V."/>
            <person name="Lynch M."/>
            <person name="Boore J.L."/>
        </authorList>
    </citation>
    <scope>NUCLEOTIDE SEQUENCE [LARGE SCALE GENOMIC DNA]</scope>
</reference>
<evidence type="ECO:0000313" key="3">
    <source>
        <dbReference type="Proteomes" id="UP000000305"/>
    </source>
</evidence>
<dbReference type="InParanoid" id="E9HPP0"/>
<proteinExistence type="predicted"/>
<evidence type="ECO:0000313" key="2">
    <source>
        <dbReference type="EMBL" id="EFX66307.1"/>
    </source>
</evidence>
<dbReference type="OrthoDB" id="28868at2759"/>
<dbReference type="eggNOG" id="ENOG502QS7Z">
    <property type="taxonomic scope" value="Eukaryota"/>
</dbReference>
<dbReference type="InterPro" id="IPR036623">
    <property type="entry name" value="Hemimethylated_DNA-bd_sf"/>
</dbReference>
<dbReference type="Pfam" id="PF12937">
    <property type="entry name" value="F-box-like"/>
    <property type="match status" value="1"/>
</dbReference>
<protein>
    <recommendedName>
        <fullName evidence="1">F-box domain-containing protein</fullName>
    </recommendedName>
</protein>
<dbReference type="Proteomes" id="UP000000305">
    <property type="component" value="Unassembled WGS sequence"/>
</dbReference>
<dbReference type="KEGG" id="dpx:DAPPUDRAFT_302756"/>
<evidence type="ECO:0000259" key="1">
    <source>
        <dbReference type="PROSITE" id="PS50181"/>
    </source>
</evidence>
<dbReference type="PANTHER" id="PTHR31350">
    <property type="entry name" value="SI:DKEY-261L7.2"/>
    <property type="match status" value="1"/>
</dbReference>
<dbReference type="AlphaFoldDB" id="E9HPP0"/>
<accession>E9HPP0</accession>
<dbReference type="SUPFAM" id="SSF141255">
    <property type="entry name" value="YccV-like"/>
    <property type="match status" value="1"/>
</dbReference>
<dbReference type="SUPFAM" id="SSF81383">
    <property type="entry name" value="F-box domain"/>
    <property type="match status" value="1"/>
</dbReference>
<dbReference type="Gene3D" id="1.20.1280.50">
    <property type="match status" value="1"/>
</dbReference>
<dbReference type="InterPro" id="IPR032698">
    <property type="entry name" value="SirB1_N"/>
</dbReference>